<accession>A0A9Q3L3J3</accession>
<proteinExistence type="predicted"/>
<dbReference type="OrthoDB" id="4360000at2759"/>
<sequence length="243" mass="28048">LPSIDRYTSLKDDPKNGVNHQKMLCIFHGIQISLRMNPLLVYTSTSNKTGLQHQPELYHREISLTIRERVKPLISKQKYYKTHKDQDFREWDQALVSTLNFNNLKSPKKIIDSFLGPLTINRLIGKNSVKVTLTEEFSSKHSAFPVSLVQPYHQTGDDMFPSKSKSHTAKEIVEVEDSPVLVNKIIKAGNIRPNGNIYRQYLVRFKRKTADKDKVLTEDAIPDGDLHLRIFRASRRTEQSHQL</sequence>
<keyword evidence="2" id="KW-1185">Reference proteome</keyword>
<reference evidence="1" key="1">
    <citation type="submission" date="2021-03" db="EMBL/GenBank/DDBJ databases">
        <title>Draft genome sequence of rust myrtle Austropuccinia psidii MF-1, a brazilian biotype.</title>
        <authorList>
            <person name="Quecine M.C."/>
            <person name="Pachon D.M.R."/>
            <person name="Bonatelli M.L."/>
            <person name="Correr F.H."/>
            <person name="Franceschini L.M."/>
            <person name="Leite T.F."/>
            <person name="Margarido G.R.A."/>
            <person name="Almeida C.A."/>
            <person name="Ferrarezi J.A."/>
            <person name="Labate C.A."/>
        </authorList>
    </citation>
    <scope>NUCLEOTIDE SEQUENCE</scope>
    <source>
        <strain evidence="1">MF-1</strain>
    </source>
</reference>
<organism evidence="1 2">
    <name type="scientific">Austropuccinia psidii MF-1</name>
    <dbReference type="NCBI Taxonomy" id="1389203"/>
    <lineage>
        <taxon>Eukaryota</taxon>
        <taxon>Fungi</taxon>
        <taxon>Dikarya</taxon>
        <taxon>Basidiomycota</taxon>
        <taxon>Pucciniomycotina</taxon>
        <taxon>Pucciniomycetes</taxon>
        <taxon>Pucciniales</taxon>
        <taxon>Sphaerophragmiaceae</taxon>
        <taxon>Austropuccinia</taxon>
    </lineage>
</organism>
<evidence type="ECO:0000313" key="2">
    <source>
        <dbReference type="Proteomes" id="UP000765509"/>
    </source>
</evidence>
<dbReference type="Proteomes" id="UP000765509">
    <property type="component" value="Unassembled WGS sequence"/>
</dbReference>
<protein>
    <submittedName>
        <fullName evidence="1">Uncharacterized protein</fullName>
    </submittedName>
</protein>
<comment type="caution">
    <text evidence="1">The sequence shown here is derived from an EMBL/GenBank/DDBJ whole genome shotgun (WGS) entry which is preliminary data.</text>
</comment>
<evidence type="ECO:0000313" key="1">
    <source>
        <dbReference type="EMBL" id="MBW0592568.1"/>
    </source>
</evidence>
<name>A0A9Q3L3J3_9BASI</name>
<feature type="non-terminal residue" evidence="1">
    <location>
        <position position="1"/>
    </location>
</feature>
<dbReference type="EMBL" id="AVOT02149053">
    <property type="protein sequence ID" value="MBW0592568.1"/>
    <property type="molecule type" value="Genomic_DNA"/>
</dbReference>
<dbReference type="AlphaFoldDB" id="A0A9Q3L3J3"/>
<gene>
    <name evidence="1" type="ORF">O181_132283</name>
</gene>